<evidence type="ECO:0000313" key="3">
    <source>
        <dbReference type="Proteomes" id="UP000789595"/>
    </source>
</evidence>
<gene>
    <name evidence="2" type="ORF">PECAL_1P01230</name>
</gene>
<reference evidence="2" key="1">
    <citation type="submission" date="2021-11" db="EMBL/GenBank/DDBJ databases">
        <authorList>
            <consortium name="Genoscope - CEA"/>
            <person name="William W."/>
        </authorList>
    </citation>
    <scope>NUCLEOTIDE SEQUENCE</scope>
</reference>
<evidence type="ECO:0008006" key="4">
    <source>
        <dbReference type="Google" id="ProtNLM"/>
    </source>
</evidence>
<comment type="caution">
    <text evidence="2">The sequence shown here is derived from an EMBL/GenBank/DDBJ whole genome shotgun (WGS) entry which is preliminary data.</text>
</comment>
<feature type="compositionally biased region" description="Basic and acidic residues" evidence="1">
    <location>
        <begin position="75"/>
        <end position="85"/>
    </location>
</feature>
<accession>A0A8J2S2P7</accession>
<dbReference type="Proteomes" id="UP000789595">
    <property type="component" value="Unassembled WGS sequence"/>
</dbReference>
<keyword evidence="3" id="KW-1185">Reference proteome</keyword>
<organism evidence="2 3">
    <name type="scientific">Pelagomonas calceolata</name>
    <dbReference type="NCBI Taxonomy" id="35677"/>
    <lineage>
        <taxon>Eukaryota</taxon>
        <taxon>Sar</taxon>
        <taxon>Stramenopiles</taxon>
        <taxon>Ochrophyta</taxon>
        <taxon>Pelagophyceae</taxon>
        <taxon>Pelagomonadales</taxon>
        <taxon>Pelagomonadaceae</taxon>
        <taxon>Pelagomonas</taxon>
    </lineage>
</organism>
<protein>
    <recommendedName>
        <fullName evidence="4">WW domain-containing protein</fullName>
    </recommendedName>
</protein>
<dbReference type="AlphaFoldDB" id="A0A8J2S2P7"/>
<dbReference type="EMBL" id="CAKKNE010000001">
    <property type="protein sequence ID" value="CAH0363788.1"/>
    <property type="molecule type" value="Genomic_DNA"/>
</dbReference>
<evidence type="ECO:0000313" key="2">
    <source>
        <dbReference type="EMBL" id="CAH0363788.1"/>
    </source>
</evidence>
<name>A0A8J2S2P7_9STRA</name>
<sequence>MGNGASLDLDPNISEEKLQKIARVWELFFENAQKRVAAREAWLADPVGFNTHYNKVVTSPKNANRRQAPPYSPGPRKEWRSKVLDDDVPSARSPSVRREKTPSPPKTPVQQYTVEWDPKQNAVFYEPHSYKGPARWKLPANAEIVGDRTAGWTRCWDDSNKAHFYRPPNGGTACWNAPSALKKALDEAEFTEHFDPESGRTYVLSRITGKTEWVTSSLFDAQPRWCRVVNERGKRWFEDETTGHISREPPPGVYESDWVRVAAKPPYYLHEPTSFVCWNRPWIRARKRFVRVGSCRSAGSTESTSDDYFYKDLATGQTQWDAPEDVLCRGWVECCTDDPVDPPFYYERKSGRSVWVPPWA</sequence>
<evidence type="ECO:0000256" key="1">
    <source>
        <dbReference type="SAM" id="MobiDB-lite"/>
    </source>
</evidence>
<feature type="region of interest" description="Disordered" evidence="1">
    <location>
        <begin position="58"/>
        <end position="110"/>
    </location>
</feature>
<proteinExistence type="predicted"/>
<dbReference type="OrthoDB" id="3045089at2759"/>